<feature type="non-terminal residue" evidence="1">
    <location>
        <position position="1"/>
    </location>
</feature>
<proteinExistence type="predicted"/>
<sequence length="83" mass="9346">NLLAAAVAPIEDESDDELDEIIALASIVSARTHRNRVLLYYEKGIDTYFDFEFTRLFRLSRETHAKLAGRYEASAFHPDSVGG</sequence>
<evidence type="ECO:0000313" key="2">
    <source>
        <dbReference type="Proteomes" id="UP000805193"/>
    </source>
</evidence>
<comment type="caution">
    <text evidence="1">The sequence shown here is derived from an EMBL/GenBank/DDBJ whole genome shotgun (WGS) entry which is preliminary data.</text>
</comment>
<keyword evidence="2" id="KW-1185">Reference proteome</keyword>
<reference evidence="1 2" key="1">
    <citation type="journal article" date="2020" name="Cell">
        <title>Large-Scale Comparative Analyses of Tick Genomes Elucidate Their Genetic Diversity and Vector Capacities.</title>
        <authorList>
            <consortium name="Tick Genome and Microbiome Consortium (TIGMIC)"/>
            <person name="Jia N."/>
            <person name="Wang J."/>
            <person name="Shi W."/>
            <person name="Du L."/>
            <person name="Sun Y."/>
            <person name="Zhan W."/>
            <person name="Jiang J.F."/>
            <person name="Wang Q."/>
            <person name="Zhang B."/>
            <person name="Ji P."/>
            <person name="Bell-Sakyi L."/>
            <person name="Cui X.M."/>
            <person name="Yuan T.T."/>
            <person name="Jiang B.G."/>
            <person name="Yang W.F."/>
            <person name="Lam T.T."/>
            <person name="Chang Q.C."/>
            <person name="Ding S.J."/>
            <person name="Wang X.J."/>
            <person name="Zhu J.G."/>
            <person name="Ruan X.D."/>
            <person name="Zhao L."/>
            <person name="Wei J.T."/>
            <person name="Ye R.Z."/>
            <person name="Que T.C."/>
            <person name="Du C.H."/>
            <person name="Zhou Y.H."/>
            <person name="Cheng J.X."/>
            <person name="Dai P.F."/>
            <person name="Guo W.B."/>
            <person name="Han X.H."/>
            <person name="Huang E.J."/>
            <person name="Li L.F."/>
            <person name="Wei W."/>
            <person name="Gao Y.C."/>
            <person name="Liu J.Z."/>
            <person name="Shao H.Z."/>
            <person name="Wang X."/>
            <person name="Wang C.C."/>
            <person name="Yang T.C."/>
            <person name="Huo Q.B."/>
            <person name="Li W."/>
            <person name="Chen H.Y."/>
            <person name="Chen S.E."/>
            <person name="Zhou L.G."/>
            <person name="Ni X.B."/>
            <person name="Tian J.H."/>
            <person name="Sheng Y."/>
            <person name="Liu T."/>
            <person name="Pan Y.S."/>
            <person name="Xia L.Y."/>
            <person name="Li J."/>
            <person name="Zhao F."/>
            <person name="Cao W.C."/>
        </authorList>
    </citation>
    <scope>NUCLEOTIDE SEQUENCE [LARGE SCALE GENOMIC DNA]</scope>
    <source>
        <strain evidence="1">Iper-2018</strain>
    </source>
</reference>
<dbReference type="Proteomes" id="UP000805193">
    <property type="component" value="Unassembled WGS sequence"/>
</dbReference>
<organism evidence="1 2">
    <name type="scientific">Ixodes persulcatus</name>
    <name type="common">Taiga tick</name>
    <dbReference type="NCBI Taxonomy" id="34615"/>
    <lineage>
        <taxon>Eukaryota</taxon>
        <taxon>Metazoa</taxon>
        <taxon>Ecdysozoa</taxon>
        <taxon>Arthropoda</taxon>
        <taxon>Chelicerata</taxon>
        <taxon>Arachnida</taxon>
        <taxon>Acari</taxon>
        <taxon>Parasitiformes</taxon>
        <taxon>Ixodida</taxon>
        <taxon>Ixodoidea</taxon>
        <taxon>Ixodidae</taxon>
        <taxon>Ixodinae</taxon>
        <taxon>Ixodes</taxon>
    </lineage>
</organism>
<name>A0AC60QJN7_IXOPE</name>
<accession>A0AC60QJN7</accession>
<dbReference type="EMBL" id="JABSTQ010008146">
    <property type="protein sequence ID" value="KAG0434819.1"/>
    <property type="molecule type" value="Genomic_DNA"/>
</dbReference>
<protein>
    <submittedName>
        <fullName evidence="1">Uncharacterized protein</fullName>
    </submittedName>
</protein>
<evidence type="ECO:0000313" key="1">
    <source>
        <dbReference type="EMBL" id="KAG0434819.1"/>
    </source>
</evidence>
<gene>
    <name evidence="1" type="ORF">HPB47_018868</name>
</gene>